<evidence type="ECO:0000259" key="5">
    <source>
        <dbReference type="Pfam" id="PF23565"/>
    </source>
</evidence>
<feature type="domain" description="RNA polymerase II assembly factor Rtp1 C-terminal" evidence="4">
    <location>
        <begin position="770"/>
        <end position="898"/>
    </location>
</feature>
<evidence type="ECO:0000256" key="2">
    <source>
        <dbReference type="PROSITE-ProRule" id="PRU00103"/>
    </source>
</evidence>
<evidence type="ECO:0000256" key="3">
    <source>
        <dbReference type="SAM" id="MobiDB-lite"/>
    </source>
</evidence>
<name>A0A4Y9YSE2_9AGAM</name>
<dbReference type="Pfam" id="PF23565">
    <property type="entry name" value="ARM_TANGO6"/>
    <property type="match status" value="1"/>
</dbReference>
<dbReference type="Proteomes" id="UP000298327">
    <property type="component" value="Unassembled WGS sequence"/>
</dbReference>
<dbReference type="SUPFAM" id="SSF48371">
    <property type="entry name" value="ARM repeat"/>
    <property type="match status" value="1"/>
</dbReference>
<dbReference type="AlphaFoldDB" id="A0A4Y9YSE2"/>
<feature type="repeat" description="HEAT" evidence="2">
    <location>
        <begin position="816"/>
        <end position="858"/>
    </location>
</feature>
<keyword evidence="7" id="KW-1185">Reference proteome</keyword>
<organism evidence="6 7">
    <name type="scientific">Dentipellis fragilis</name>
    <dbReference type="NCBI Taxonomy" id="205917"/>
    <lineage>
        <taxon>Eukaryota</taxon>
        <taxon>Fungi</taxon>
        <taxon>Dikarya</taxon>
        <taxon>Basidiomycota</taxon>
        <taxon>Agaricomycotina</taxon>
        <taxon>Agaricomycetes</taxon>
        <taxon>Russulales</taxon>
        <taxon>Hericiaceae</taxon>
        <taxon>Dentipellis</taxon>
    </lineage>
</organism>
<feature type="compositionally biased region" description="Polar residues" evidence="3">
    <location>
        <begin position="994"/>
        <end position="1007"/>
    </location>
</feature>
<dbReference type="InterPro" id="IPR039600">
    <property type="entry name" value="TANGO6/Rtp1"/>
</dbReference>
<evidence type="ECO:0000313" key="7">
    <source>
        <dbReference type="Proteomes" id="UP000298327"/>
    </source>
</evidence>
<evidence type="ECO:0000256" key="1">
    <source>
        <dbReference type="ARBA" id="ARBA00005724"/>
    </source>
</evidence>
<dbReference type="STRING" id="205917.A0A4Y9YSE2"/>
<dbReference type="PANTHER" id="PTHR20959:SF1">
    <property type="entry name" value="TRANSPORT AND GOLGI ORGANIZATION PROTEIN 6 HOMOLOG"/>
    <property type="match status" value="1"/>
</dbReference>
<dbReference type="Gene3D" id="1.25.10.10">
    <property type="entry name" value="Leucine-rich Repeat Variant"/>
    <property type="match status" value="1"/>
</dbReference>
<dbReference type="Pfam" id="PF10363">
    <property type="entry name" value="RTP1_C1"/>
    <property type="match status" value="1"/>
</dbReference>
<evidence type="ECO:0000259" key="4">
    <source>
        <dbReference type="Pfam" id="PF10363"/>
    </source>
</evidence>
<dbReference type="InterPro" id="IPR057407">
    <property type="entry name" value="HEAT_TANGO6"/>
</dbReference>
<feature type="region of interest" description="Disordered" evidence="3">
    <location>
        <begin position="79"/>
        <end position="105"/>
    </location>
</feature>
<evidence type="ECO:0000313" key="6">
    <source>
        <dbReference type="EMBL" id="TFY64009.1"/>
    </source>
</evidence>
<protein>
    <submittedName>
        <fullName evidence="6">Uncharacterized protein</fullName>
    </submittedName>
</protein>
<dbReference type="InterPro" id="IPR019451">
    <property type="entry name" value="Rtp1_C1"/>
</dbReference>
<dbReference type="PROSITE" id="PS50077">
    <property type="entry name" value="HEAT_REPEAT"/>
    <property type="match status" value="1"/>
</dbReference>
<feature type="domain" description="TANGO6 HEAT repeat" evidence="5">
    <location>
        <begin position="275"/>
        <end position="433"/>
    </location>
</feature>
<dbReference type="PANTHER" id="PTHR20959">
    <property type="entry name" value="TRANSPORT AND GOLGI ORGANIZATION PROTEIN 6 FAMILY MEMBER"/>
    <property type="match status" value="1"/>
</dbReference>
<dbReference type="InterPro" id="IPR016024">
    <property type="entry name" value="ARM-type_fold"/>
</dbReference>
<accession>A0A4Y9YSE2</accession>
<comment type="similarity">
    <text evidence="1">Belongs to the Tango6 family.</text>
</comment>
<reference evidence="6 7" key="1">
    <citation type="submission" date="2019-02" db="EMBL/GenBank/DDBJ databases">
        <title>Genome sequencing of the rare red list fungi Dentipellis fragilis.</title>
        <authorList>
            <person name="Buettner E."/>
            <person name="Kellner H."/>
        </authorList>
    </citation>
    <scope>NUCLEOTIDE SEQUENCE [LARGE SCALE GENOMIC DNA]</scope>
    <source>
        <strain evidence="6 7">DSM 105465</strain>
    </source>
</reference>
<proteinExistence type="inferred from homology"/>
<dbReference type="GO" id="GO:0009306">
    <property type="term" value="P:protein secretion"/>
    <property type="evidence" value="ECO:0007669"/>
    <property type="project" value="TreeGrafter"/>
</dbReference>
<dbReference type="InterPro" id="IPR011989">
    <property type="entry name" value="ARM-like"/>
</dbReference>
<feature type="region of interest" description="Disordered" evidence="3">
    <location>
        <begin position="618"/>
        <end position="676"/>
    </location>
</feature>
<dbReference type="EMBL" id="SEOQ01000389">
    <property type="protein sequence ID" value="TFY64009.1"/>
    <property type="molecule type" value="Genomic_DNA"/>
</dbReference>
<gene>
    <name evidence="6" type="ORF">EVG20_g6094</name>
</gene>
<sequence length="1084" mass="116520">MEELSKTLATGALLTRTEQPSSTSDLQKILESRLSLYRERLGITVEEDRKRTLAQVQEETALEALTVVERVQQILDQETPYLADTSTPSDDTSASHTYDENTPGEVPVIGTRDLALLRTLLSIVFKWGTEPLLARIQPAWPSKSSAAKATGPRIIDLTNTPEDYGVLESTAKRLLGLVFPRGVHGTVPQTFITKTVLSRHTTDLLRPGIALGWLPKSLATESMPVVDELRPLIMRLLTMVPASQTIASLGSIISSAMPIPPHVQKTCASLLSRQLLRSDGVLGLFAAVFGEGDAAHEDPSLEKLEHVSRVLGAVPATVKPEEYFSSVVPRLLHFISSEDNVPGAYRRAAAFSLSRMLASEPPSSHQALISRLAISPLHAPFSASPPSIPDALTPSSALRTLQTFLTNTDPSPPLISMLLSPVIPAIYAILYALDTSRTVDPVLRESVKGLAVSWGRIVGVEEGSAILWACVEAPGDEWTADVAGELKRVEGPEKPSPLAFFTPENLKQAEETGAFSADANMLNLRPDPAHFVGYLQSLDRADLASEIFVRLLEAYRESKNSSDVDPLRTLVYLQLIVQMQSKLGVVGEGKDANASILSRPEHILAFVQHALEDDINAATTSTQNRTERGKPTKGSGGLGMEDLRIVDVADEDEDENVQDGERDSDDENEVPGMEGVSVRPDEEMSVTAVNLLLSVLEVLQHPANPDLSVQTSSTLASIQPLIEHLTKSDSDILRPLAREALMVLTVRAASSSSGARVTAKSKTGSVQDTYQKALKLLQDPILPVRAHGLLLLRQLVSPSSSSSGKGKELSEEVRPLVPAILDIFLQSAQDDDSYVFLNAVQGLSALVDGAGKDVLRSLLRVYAGGADRGGAAMDQREVDLRVRVGEALGQVVKRCGEALPVYADILVPPLFSLVRSSHLPTTLRTSALALLAQCADTSDLALLPYAADLAGAMLDLLQIESVRAPAAPGPPATSPASDKPNAAGQVASDEVRPSSPSMDAEPTSTNAKFPPLRRAALHFLGLLVRAYTRQAYDEAEHGAHEFPVRRAKMTLGYVAATDVDAVVRVMAREVGEAVGTMEEALVWT</sequence>
<dbReference type="InterPro" id="IPR021133">
    <property type="entry name" value="HEAT_type_2"/>
</dbReference>
<feature type="region of interest" description="Disordered" evidence="3">
    <location>
        <begin position="965"/>
        <end position="1008"/>
    </location>
</feature>
<comment type="caution">
    <text evidence="6">The sequence shown here is derived from an EMBL/GenBank/DDBJ whole genome shotgun (WGS) entry which is preliminary data.</text>
</comment>
<feature type="compositionally biased region" description="Acidic residues" evidence="3">
    <location>
        <begin position="648"/>
        <end position="669"/>
    </location>
</feature>
<dbReference type="OrthoDB" id="39591at2759"/>